<comment type="caution">
    <text evidence="2">The sequence shown here is derived from an EMBL/GenBank/DDBJ whole genome shotgun (WGS) entry which is preliminary data.</text>
</comment>
<dbReference type="Proteomes" id="UP000006786">
    <property type="component" value="Unassembled WGS sequence"/>
</dbReference>
<sequence length="203" mass="22570">MDTDVALPQDDWAFVPRFRVIRVGEERRGIRLEEIYWATLKDIADSRGVSVGEIVEACERRLERGGNLSSALRVEAAMHLRRAHEAARLRTGLKMVANQVQACPAPCFALSDDRKLIAHNLTFMSFVQSRLLRLPQRSTVQGVRLSLDVPFADLVEKLKMEDSGPATIGFVIGVDEQVIRGRLNAVLAPLVDRDAIVGFILPA</sequence>
<keyword evidence="3" id="KW-1185">Reference proteome</keyword>
<accession>K2MJJ2</accession>
<dbReference type="InterPro" id="IPR027373">
    <property type="entry name" value="RHH_dom"/>
</dbReference>
<protein>
    <recommendedName>
        <fullName evidence="1">Ribbon-helix-helix domain-containing protein</fullName>
    </recommendedName>
</protein>
<organism evidence="2 3">
    <name type="scientific">Nitratireductor pacificus pht-3B</name>
    <dbReference type="NCBI Taxonomy" id="391937"/>
    <lineage>
        <taxon>Bacteria</taxon>
        <taxon>Pseudomonadati</taxon>
        <taxon>Pseudomonadota</taxon>
        <taxon>Alphaproteobacteria</taxon>
        <taxon>Hyphomicrobiales</taxon>
        <taxon>Phyllobacteriaceae</taxon>
        <taxon>Nitratireductor</taxon>
    </lineage>
</organism>
<reference evidence="2 3" key="1">
    <citation type="journal article" date="2012" name="J. Bacteriol.">
        <title>Genome Sequence of Nitratireductor pacificus Type Strain pht-3B.</title>
        <authorList>
            <person name="Lai Q."/>
            <person name="Li G."/>
            <person name="Shao Z."/>
        </authorList>
    </citation>
    <scope>NUCLEOTIDE SEQUENCE [LARGE SCALE GENOMIC DNA]</scope>
    <source>
        <strain evidence="3">pht-3B</strain>
    </source>
</reference>
<dbReference type="RefSeq" id="WP_008598626.1">
    <property type="nucleotide sequence ID" value="NZ_AMRM01000025.1"/>
</dbReference>
<feature type="domain" description="Ribbon-helix-helix" evidence="1">
    <location>
        <begin position="18"/>
        <end position="78"/>
    </location>
</feature>
<dbReference type="eggNOG" id="COG4321">
    <property type="taxonomic scope" value="Bacteria"/>
</dbReference>
<proteinExistence type="predicted"/>
<gene>
    <name evidence="2" type="ORF">NA2_18210</name>
</gene>
<evidence type="ECO:0000313" key="3">
    <source>
        <dbReference type="Proteomes" id="UP000006786"/>
    </source>
</evidence>
<dbReference type="OrthoDB" id="7336664at2"/>
<dbReference type="EMBL" id="AMRM01000025">
    <property type="protein sequence ID" value="EKF17342.1"/>
    <property type="molecule type" value="Genomic_DNA"/>
</dbReference>
<dbReference type="InterPro" id="IPR038268">
    <property type="entry name" value="RHH_sf"/>
</dbReference>
<dbReference type="AlphaFoldDB" id="K2MJJ2"/>
<dbReference type="Pfam" id="PF13467">
    <property type="entry name" value="RHH_4"/>
    <property type="match status" value="1"/>
</dbReference>
<dbReference type="PATRIC" id="fig|391937.3.peg.3742"/>
<name>K2MJJ2_9HYPH</name>
<evidence type="ECO:0000313" key="2">
    <source>
        <dbReference type="EMBL" id="EKF17342.1"/>
    </source>
</evidence>
<dbReference type="STRING" id="391937.NA2_18210"/>
<dbReference type="Gene3D" id="1.10.3990.20">
    <property type="entry name" value="protein bp1543"/>
    <property type="match status" value="1"/>
</dbReference>
<evidence type="ECO:0000259" key="1">
    <source>
        <dbReference type="Pfam" id="PF13467"/>
    </source>
</evidence>